<reference evidence="2" key="1">
    <citation type="journal article" date="2013" name="J. Plant Res.">
        <title>Effect of fungi and light on seed germination of three Opuntia species from semiarid lands of central Mexico.</title>
        <authorList>
            <person name="Delgado-Sanchez P."/>
            <person name="Jimenez-Bremont J.F."/>
            <person name="Guerrero-Gonzalez Mde L."/>
            <person name="Flores J."/>
        </authorList>
    </citation>
    <scope>NUCLEOTIDE SEQUENCE</scope>
    <source>
        <tissue evidence="2">Cladode</tissue>
    </source>
</reference>
<protein>
    <submittedName>
        <fullName evidence="2">Protein-serine/threonine phosphatase</fullName>
        <ecNumber evidence="2">3.1.3.16</ecNumber>
    </submittedName>
</protein>
<proteinExistence type="predicted"/>
<feature type="compositionally biased region" description="Basic and acidic residues" evidence="1">
    <location>
        <begin position="148"/>
        <end position="157"/>
    </location>
</feature>
<feature type="compositionally biased region" description="Polar residues" evidence="1">
    <location>
        <begin position="1"/>
        <end position="15"/>
    </location>
</feature>
<dbReference type="GO" id="GO:0004722">
    <property type="term" value="F:protein serine/threonine phosphatase activity"/>
    <property type="evidence" value="ECO:0007669"/>
    <property type="project" value="UniProtKB-EC"/>
</dbReference>
<accession>A0A7C8ZBK0</accession>
<feature type="region of interest" description="Disordered" evidence="1">
    <location>
        <begin position="129"/>
        <end position="157"/>
    </location>
</feature>
<feature type="region of interest" description="Disordered" evidence="1">
    <location>
        <begin position="31"/>
        <end position="77"/>
    </location>
</feature>
<dbReference type="EC" id="3.1.3.16" evidence="2"/>
<evidence type="ECO:0000256" key="1">
    <source>
        <dbReference type="SAM" id="MobiDB-lite"/>
    </source>
</evidence>
<evidence type="ECO:0000313" key="2">
    <source>
        <dbReference type="EMBL" id="MBA4638737.1"/>
    </source>
</evidence>
<dbReference type="EMBL" id="GISG01110398">
    <property type="protein sequence ID" value="MBA4638737.1"/>
    <property type="molecule type" value="Transcribed_RNA"/>
</dbReference>
<reference evidence="2" key="2">
    <citation type="submission" date="2020-07" db="EMBL/GenBank/DDBJ databases">
        <authorList>
            <person name="Vera ALvarez R."/>
            <person name="Arias-Moreno D.M."/>
            <person name="Jimenez-Jacinto V."/>
            <person name="Jimenez-Bremont J.F."/>
            <person name="Swaminathan K."/>
            <person name="Moose S.P."/>
            <person name="Guerrero-Gonzalez M.L."/>
            <person name="Marino-Ramirez L."/>
            <person name="Landsman D."/>
            <person name="Rodriguez-Kessler M."/>
            <person name="Delgado-Sanchez P."/>
        </authorList>
    </citation>
    <scope>NUCLEOTIDE SEQUENCE</scope>
    <source>
        <tissue evidence="2">Cladode</tissue>
    </source>
</reference>
<organism evidence="2">
    <name type="scientific">Opuntia streptacantha</name>
    <name type="common">Prickly pear cactus</name>
    <name type="synonym">Opuntia cardona</name>
    <dbReference type="NCBI Taxonomy" id="393608"/>
    <lineage>
        <taxon>Eukaryota</taxon>
        <taxon>Viridiplantae</taxon>
        <taxon>Streptophyta</taxon>
        <taxon>Embryophyta</taxon>
        <taxon>Tracheophyta</taxon>
        <taxon>Spermatophyta</taxon>
        <taxon>Magnoliopsida</taxon>
        <taxon>eudicotyledons</taxon>
        <taxon>Gunneridae</taxon>
        <taxon>Pentapetalae</taxon>
        <taxon>Caryophyllales</taxon>
        <taxon>Cactineae</taxon>
        <taxon>Cactaceae</taxon>
        <taxon>Opuntioideae</taxon>
        <taxon>Opuntia</taxon>
    </lineage>
</organism>
<dbReference type="AlphaFoldDB" id="A0A7C8ZBK0"/>
<sequence>MSTQTNRIRSTTMDPNPTKYPILSYVLSRLPSIGPLRHPPPSPPPRPDHDIEQPPPSSPQTPTSPSTTDPLIERFPHLKDPKVIAAMSAAVAEIASTRSILRALGERPDHETVDIAKSKIAKIESSESFSDQLEEIALSPESEEKEEREDKQKKASVEREKTMYKAIIQLDEMHAAYQKLLRDAEEKLMRIYDSAVSENEKEAEDEEQVVDEEVVRVLQAGDTIQKVDLSGRKLRILPEAFGKICKLVMLNLSSNQLQV</sequence>
<keyword evidence="2" id="KW-0378">Hydrolase</keyword>
<feature type="region of interest" description="Disordered" evidence="1">
    <location>
        <begin position="1"/>
        <end position="20"/>
    </location>
</feature>
<name>A0A7C8ZBK0_OPUST</name>